<organism evidence="2 3">
    <name type="scientific">Neoarthrinium moseri</name>
    <dbReference type="NCBI Taxonomy" id="1658444"/>
    <lineage>
        <taxon>Eukaryota</taxon>
        <taxon>Fungi</taxon>
        <taxon>Dikarya</taxon>
        <taxon>Ascomycota</taxon>
        <taxon>Pezizomycotina</taxon>
        <taxon>Sordariomycetes</taxon>
        <taxon>Xylariomycetidae</taxon>
        <taxon>Amphisphaeriales</taxon>
        <taxon>Apiosporaceae</taxon>
        <taxon>Neoarthrinium</taxon>
    </lineage>
</organism>
<evidence type="ECO:0000256" key="1">
    <source>
        <dbReference type="SAM" id="MobiDB-lite"/>
    </source>
</evidence>
<gene>
    <name evidence="2" type="ORF">JX265_006896</name>
</gene>
<proteinExistence type="predicted"/>
<sequence>MYLMEKSARGRYPDEARGFPGLARVRRTSTVPCEPGRKQAVQYGRVGCLEFWVVKSGAGAGESCMRARRIQMDESLEFGGQPRPERRSDPSEGEVEPAGKEEEGKEGVYDLS</sequence>
<evidence type="ECO:0000313" key="3">
    <source>
        <dbReference type="Proteomes" id="UP000829685"/>
    </source>
</evidence>
<reference evidence="2" key="1">
    <citation type="submission" date="2021-03" db="EMBL/GenBank/DDBJ databases">
        <title>Revisited historic fungal species revealed as producer of novel bioactive compounds through whole genome sequencing and comparative genomics.</title>
        <authorList>
            <person name="Vignolle G.A."/>
            <person name="Hochenegger N."/>
            <person name="Mach R.L."/>
            <person name="Mach-Aigner A.R."/>
            <person name="Javad Rahimi M."/>
            <person name="Salim K.A."/>
            <person name="Chan C.M."/>
            <person name="Lim L.B.L."/>
            <person name="Cai F."/>
            <person name="Druzhinina I.S."/>
            <person name="U'Ren J.M."/>
            <person name="Derntl C."/>
        </authorList>
    </citation>
    <scope>NUCLEOTIDE SEQUENCE</scope>
    <source>
        <strain evidence="2">TUCIM 5799</strain>
    </source>
</reference>
<comment type="caution">
    <text evidence="2">The sequence shown here is derived from an EMBL/GenBank/DDBJ whole genome shotgun (WGS) entry which is preliminary data.</text>
</comment>
<feature type="region of interest" description="Disordered" evidence="1">
    <location>
        <begin position="73"/>
        <end position="112"/>
    </location>
</feature>
<dbReference type="AlphaFoldDB" id="A0A9P9WLI2"/>
<keyword evidence="3" id="KW-1185">Reference proteome</keyword>
<evidence type="ECO:0000313" key="2">
    <source>
        <dbReference type="EMBL" id="KAI1868917.1"/>
    </source>
</evidence>
<name>A0A9P9WLI2_9PEZI</name>
<feature type="compositionally biased region" description="Basic and acidic residues" evidence="1">
    <location>
        <begin position="97"/>
        <end position="112"/>
    </location>
</feature>
<dbReference type="EMBL" id="JAFIMR010000016">
    <property type="protein sequence ID" value="KAI1868917.1"/>
    <property type="molecule type" value="Genomic_DNA"/>
</dbReference>
<protein>
    <submittedName>
        <fullName evidence="2">Uncharacterized protein</fullName>
    </submittedName>
</protein>
<dbReference type="Proteomes" id="UP000829685">
    <property type="component" value="Unassembled WGS sequence"/>
</dbReference>
<accession>A0A9P9WLI2</accession>